<reference evidence="7" key="1">
    <citation type="thesis" date="2020" institute="ProQuest LLC" country="789 East Eisenhower Parkway, Ann Arbor, MI, USA">
        <title>Comparative Genomics and Chromosome Evolution.</title>
        <authorList>
            <person name="Mudd A.B."/>
        </authorList>
    </citation>
    <scope>NUCLEOTIDE SEQUENCE</scope>
    <source>
        <strain evidence="7">1538</strain>
        <tissue evidence="7">Blood</tissue>
    </source>
</reference>
<dbReference type="AlphaFoldDB" id="A0AAV2ZUY1"/>
<evidence type="ECO:0000256" key="3">
    <source>
        <dbReference type="ARBA" id="ARBA00023043"/>
    </source>
</evidence>
<dbReference type="PANTHER" id="PTHR24119">
    <property type="entry name" value="ACYL-COA-BINDING DOMAIN-CONTAINING PROTEIN 6"/>
    <property type="match status" value="1"/>
</dbReference>
<evidence type="ECO:0000256" key="4">
    <source>
        <dbReference type="ARBA" id="ARBA00023121"/>
    </source>
</evidence>
<dbReference type="Gene3D" id="1.20.80.10">
    <property type="match status" value="1"/>
</dbReference>
<evidence type="ECO:0000313" key="8">
    <source>
        <dbReference type="Proteomes" id="UP001181693"/>
    </source>
</evidence>
<dbReference type="Gene3D" id="1.25.40.20">
    <property type="entry name" value="Ankyrin repeat-containing domain"/>
    <property type="match status" value="1"/>
</dbReference>
<keyword evidence="2" id="KW-0677">Repeat</keyword>
<evidence type="ECO:0000256" key="2">
    <source>
        <dbReference type="ARBA" id="ARBA00022737"/>
    </source>
</evidence>
<dbReference type="SMART" id="SM00248">
    <property type="entry name" value="ANK"/>
    <property type="match status" value="2"/>
</dbReference>
<dbReference type="InterPro" id="IPR014352">
    <property type="entry name" value="FERM/acyl-CoA-bd_prot_sf"/>
</dbReference>
<keyword evidence="4" id="KW-0446">Lipid-binding</keyword>
<evidence type="ECO:0000259" key="6">
    <source>
        <dbReference type="PROSITE" id="PS51228"/>
    </source>
</evidence>
<dbReference type="SUPFAM" id="SSF47027">
    <property type="entry name" value="Acyl-CoA binding protein"/>
    <property type="match status" value="1"/>
</dbReference>
<organism evidence="7 8">
    <name type="scientific">Pyxicephalus adspersus</name>
    <name type="common">African bullfrog</name>
    <dbReference type="NCBI Taxonomy" id="30357"/>
    <lineage>
        <taxon>Eukaryota</taxon>
        <taxon>Metazoa</taxon>
        <taxon>Chordata</taxon>
        <taxon>Craniata</taxon>
        <taxon>Vertebrata</taxon>
        <taxon>Euteleostomi</taxon>
        <taxon>Amphibia</taxon>
        <taxon>Batrachia</taxon>
        <taxon>Anura</taxon>
        <taxon>Neobatrachia</taxon>
        <taxon>Ranoidea</taxon>
        <taxon>Pyxicephalidae</taxon>
        <taxon>Pyxicephalinae</taxon>
        <taxon>Pyxicephalus</taxon>
    </lineage>
</organism>
<dbReference type="EMBL" id="DYDO01000009">
    <property type="protein sequence ID" value="DBA18028.1"/>
    <property type="molecule type" value="Genomic_DNA"/>
</dbReference>
<accession>A0AAV2ZUY1</accession>
<dbReference type="PRINTS" id="PR00689">
    <property type="entry name" value="ACOABINDINGP"/>
</dbReference>
<name>A0AAV2ZUY1_PYXAD</name>
<comment type="caution">
    <text evidence="7">The sequence shown here is derived from an EMBL/GenBank/DDBJ whole genome shotgun (WGS) entry which is preliminary data.</text>
</comment>
<dbReference type="PROSITE" id="PS51228">
    <property type="entry name" value="ACB_2"/>
    <property type="match status" value="1"/>
</dbReference>
<dbReference type="GO" id="GO:0000062">
    <property type="term" value="F:fatty-acyl-CoA binding"/>
    <property type="evidence" value="ECO:0007669"/>
    <property type="project" value="InterPro"/>
</dbReference>
<dbReference type="Pfam" id="PF00887">
    <property type="entry name" value="ACBP"/>
    <property type="match status" value="1"/>
</dbReference>
<dbReference type="InterPro" id="IPR035984">
    <property type="entry name" value="Acyl-CoA-binding_sf"/>
</dbReference>
<dbReference type="InterPro" id="IPR036770">
    <property type="entry name" value="Ankyrin_rpt-contain_sf"/>
</dbReference>
<dbReference type="PROSITE" id="PS50297">
    <property type="entry name" value="ANK_REP_REGION"/>
    <property type="match status" value="2"/>
</dbReference>
<dbReference type="InterPro" id="IPR002110">
    <property type="entry name" value="Ankyrin_rpt"/>
</dbReference>
<dbReference type="InterPro" id="IPR000582">
    <property type="entry name" value="Acyl-CoA-binding_protein"/>
</dbReference>
<feature type="repeat" description="ANK" evidence="5">
    <location>
        <begin position="187"/>
        <end position="219"/>
    </location>
</feature>
<keyword evidence="8" id="KW-1185">Reference proteome</keyword>
<dbReference type="Proteomes" id="UP001181693">
    <property type="component" value="Unassembled WGS sequence"/>
</dbReference>
<feature type="repeat" description="ANK" evidence="5">
    <location>
        <begin position="220"/>
        <end position="252"/>
    </location>
</feature>
<evidence type="ECO:0000256" key="1">
    <source>
        <dbReference type="ARBA" id="ARBA00018419"/>
    </source>
</evidence>
<dbReference type="PROSITE" id="PS50088">
    <property type="entry name" value="ANK_REPEAT"/>
    <property type="match status" value="2"/>
</dbReference>
<sequence>MASFEESDAGEALTGSYVDLGDFLVAQKAEEELRADFEQATKHAQRLAHIATTNQLLYLYARYKQAKVGKCNIPKPGFFDYEGKRKWDAWRSLVNYTPQQAMREYIDAIKKLDPDWCPKSADEPVEEHRIISIGSFGGRVVSCLCRLQEPLRDEDKDIFDYCRENDIARISQGLAAGTIDIKATDDEGRGLLHWACDRGHLELVSILYYHDADLNMQDSEGQTPLHYASACEFADIVDFLLNHGADPLIVDNDGFRADEATDSKLIANMLKQHATHGEHDKPPSLSKMSK</sequence>
<evidence type="ECO:0000256" key="5">
    <source>
        <dbReference type="PROSITE-ProRule" id="PRU00023"/>
    </source>
</evidence>
<dbReference type="PANTHER" id="PTHR24119:SF0">
    <property type="entry name" value="ACYL-COA-BINDING DOMAIN-CONTAINING PROTEIN 6"/>
    <property type="match status" value="1"/>
</dbReference>
<evidence type="ECO:0000313" key="7">
    <source>
        <dbReference type="EMBL" id="DBA18028.1"/>
    </source>
</evidence>
<proteinExistence type="predicted"/>
<keyword evidence="3 5" id="KW-0040">ANK repeat</keyword>
<dbReference type="SUPFAM" id="SSF48403">
    <property type="entry name" value="Ankyrin repeat"/>
    <property type="match status" value="1"/>
</dbReference>
<gene>
    <name evidence="7" type="ORF">GDO54_016324</name>
</gene>
<feature type="domain" description="ACB" evidence="6">
    <location>
        <begin position="33"/>
        <end position="118"/>
    </location>
</feature>
<protein>
    <recommendedName>
        <fullName evidence="1">Acyl-CoA-binding domain-containing protein 6</fullName>
    </recommendedName>
</protein>
<dbReference type="Pfam" id="PF12796">
    <property type="entry name" value="Ank_2"/>
    <property type="match status" value="1"/>
</dbReference>